<dbReference type="InterPro" id="IPR038808">
    <property type="entry name" value="MOS1-like"/>
</dbReference>
<feature type="domain" description="BAT2 N-terminal" evidence="3">
    <location>
        <begin position="10"/>
        <end position="134"/>
    </location>
</feature>
<evidence type="ECO:0000256" key="1">
    <source>
        <dbReference type="ARBA" id="ARBA00022553"/>
    </source>
</evidence>
<feature type="compositionally biased region" description="Low complexity" evidence="2">
    <location>
        <begin position="81"/>
        <end position="93"/>
    </location>
</feature>
<evidence type="ECO:0000313" key="4">
    <source>
        <dbReference type="EMBL" id="MBX23861.1"/>
    </source>
</evidence>
<evidence type="ECO:0000256" key="2">
    <source>
        <dbReference type="SAM" id="MobiDB-lite"/>
    </source>
</evidence>
<dbReference type="AlphaFoldDB" id="A0A2P2M0Z0"/>
<dbReference type="PANTHER" id="PTHR34805:SF1">
    <property type="entry name" value="PROTEIN MODIFIER OF SNC1 1"/>
    <property type="match status" value="1"/>
</dbReference>
<feature type="compositionally biased region" description="Polar residues" evidence="2">
    <location>
        <begin position="57"/>
        <end position="80"/>
    </location>
</feature>
<dbReference type="InterPro" id="IPR009738">
    <property type="entry name" value="BAT2_N"/>
</dbReference>
<reference evidence="4" key="1">
    <citation type="submission" date="2018-02" db="EMBL/GenBank/DDBJ databases">
        <title>Rhizophora mucronata_Transcriptome.</title>
        <authorList>
            <person name="Meera S.P."/>
            <person name="Sreeshan A."/>
            <person name="Augustine A."/>
        </authorList>
    </citation>
    <scope>NUCLEOTIDE SEQUENCE</scope>
    <source>
        <tissue evidence="4">Leaf</tissue>
    </source>
</reference>
<dbReference type="PANTHER" id="PTHR34805">
    <property type="entry name" value="PROTEIN MODIFIER OF SNC1 1"/>
    <property type="match status" value="1"/>
</dbReference>
<keyword evidence="1" id="KW-0597">Phosphoprotein</keyword>
<feature type="region of interest" description="Disordered" evidence="2">
    <location>
        <begin position="57"/>
        <end position="131"/>
    </location>
</feature>
<evidence type="ECO:0000259" key="3">
    <source>
        <dbReference type="Pfam" id="PF07001"/>
    </source>
</evidence>
<accession>A0A2P2M0Z0</accession>
<dbReference type="GO" id="GO:0040029">
    <property type="term" value="P:epigenetic regulation of gene expression"/>
    <property type="evidence" value="ECO:0007669"/>
    <property type="project" value="TreeGrafter"/>
</dbReference>
<sequence>MTSSILAGERKWTSARRGGMTVLGKVAVPKPINLPSQRLENHGLDPNVEIVPKGTYSWGSRSSSLTSNAWGSSTLSPNTDGGSASPSHHSGRPSSGGSGTRPSTAGSDKTHEPVANAWDSHSRPSSASGALTSNHTLHMSLRPHSAETRPSSLHLSRFAEPLSYNSVAWGATGTTEKLVWFSICEVIVSITMHL</sequence>
<protein>
    <submittedName>
        <fullName evidence="4">Protein MODIFIER OF SNC1 1-like</fullName>
    </submittedName>
</protein>
<organism evidence="4">
    <name type="scientific">Rhizophora mucronata</name>
    <name type="common">Asiatic mangrove</name>
    <dbReference type="NCBI Taxonomy" id="61149"/>
    <lineage>
        <taxon>Eukaryota</taxon>
        <taxon>Viridiplantae</taxon>
        <taxon>Streptophyta</taxon>
        <taxon>Embryophyta</taxon>
        <taxon>Tracheophyta</taxon>
        <taxon>Spermatophyta</taxon>
        <taxon>Magnoliopsida</taxon>
        <taxon>eudicotyledons</taxon>
        <taxon>Gunneridae</taxon>
        <taxon>Pentapetalae</taxon>
        <taxon>rosids</taxon>
        <taxon>fabids</taxon>
        <taxon>Malpighiales</taxon>
        <taxon>Rhizophoraceae</taxon>
        <taxon>Rhizophora</taxon>
    </lineage>
</organism>
<dbReference type="Pfam" id="PF07001">
    <property type="entry name" value="BAT2_N"/>
    <property type="match status" value="1"/>
</dbReference>
<name>A0A2P2M0Z0_RHIMU</name>
<dbReference type="EMBL" id="GGEC01043377">
    <property type="protein sequence ID" value="MBX23861.1"/>
    <property type="molecule type" value="Transcribed_RNA"/>
</dbReference>
<proteinExistence type="predicted"/>